<sequence>MVVSTRSRIHSSDCATSTPDARTHRKKRKRLTRQSPQRSLSPSRASLSDLPNELLHKILAELSRSDSESRSVETTIALASTCRRLNEFTMARHFGSDSYLSFGRYSWPFTSFRMLRFDFSKEMTEVQRSLAVLKAMGTDFDVSFEGMGWPQLPTKRHIAFFKDLSKLKCTTIDTRLSSLFATTETGVPAHRRFCPPCLTQLSTVTLTHCPAQYMAWMLRSIKESPVEVLTLHHLSDDTLLKITKTVLSSLWAVMLLDCTFSFAAVVAFLESHQHIKSLDTGTWKPVTSVTGSKGHKKSKPDLKTSFKPATRLSLSSIAGTATAIRALLSTPGAFPSLEQVDIMDGDVTGKQEALLLISHIPSVHHLNLNLQDLNEWLQFKFPHGRRVKRAEELLRGITDFSIVLYHQEVIHTVEIPTVAALILNLERFHTTSLCSEREQLSFVGKMKNVCPGLKMVAVDWRHLYTDPEWLQKKEKELVDQEKSLANMA</sequence>
<dbReference type="Proteomes" id="UP001175227">
    <property type="component" value="Unassembled WGS sequence"/>
</dbReference>
<feature type="compositionally biased region" description="Basic residues" evidence="1">
    <location>
        <begin position="23"/>
        <end position="32"/>
    </location>
</feature>
<dbReference type="Pfam" id="PF00646">
    <property type="entry name" value="F-box"/>
    <property type="match status" value="1"/>
</dbReference>
<proteinExistence type="predicted"/>
<dbReference type="AlphaFoldDB" id="A0AA39UMF2"/>
<evidence type="ECO:0000259" key="2">
    <source>
        <dbReference type="Pfam" id="PF00646"/>
    </source>
</evidence>
<evidence type="ECO:0000313" key="4">
    <source>
        <dbReference type="Proteomes" id="UP001175227"/>
    </source>
</evidence>
<feature type="region of interest" description="Disordered" evidence="1">
    <location>
        <begin position="1"/>
        <end position="47"/>
    </location>
</feature>
<feature type="domain" description="F-box" evidence="2">
    <location>
        <begin position="47"/>
        <end position="88"/>
    </location>
</feature>
<reference evidence="3" key="1">
    <citation type="submission" date="2023-06" db="EMBL/GenBank/DDBJ databases">
        <authorList>
            <consortium name="Lawrence Berkeley National Laboratory"/>
            <person name="Ahrendt S."/>
            <person name="Sahu N."/>
            <person name="Indic B."/>
            <person name="Wong-Bajracharya J."/>
            <person name="Merenyi Z."/>
            <person name="Ke H.-M."/>
            <person name="Monk M."/>
            <person name="Kocsube S."/>
            <person name="Drula E."/>
            <person name="Lipzen A."/>
            <person name="Balint B."/>
            <person name="Henrissat B."/>
            <person name="Andreopoulos B."/>
            <person name="Martin F.M."/>
            <person name="Harder C.B."/>
            <person name="Rigling D."/>
            <person name="Ford K.L."/>
            <person name="Foster G.D."/>
            <person name="Pangilinan J."/>
            <person name="Papanicolaou A."/>
            <person name="Barry K."/>
            <person name="LaButti K."/>
            <person name="Viragh M."/>
            <person name="Koriabine M."/>
            <person name="Yan M."/>
            <person name="Riley R."/>
            <person name="Champramary S."/>
            <person name="Plett K.L."/>
            <person name="Tsai I.J."/>
            <person name="Slot J."/>
            <person name="Sipos G."/>
            <person name="Plett J."/>
            <person name="Nagy L.G."/>
            <person name="Grigoriev I.V."/>
        </authorList>
    </citation>
    <scope>NUCLEOTIDE SEQUENCE</scope>
    <source>
        <strain evidence="3">ICMP 16352</strain>
    </source>
</reference>
<evidence type="ECO:0000256" key="1">
    <source>
        <dbReference type="SAM" id="MobiDB-lite"/>
    </source>
</evidence>
<accession>A0AA39UMF2</accession>
<keyword evidence="4" id="KW-1185">Reference proteome</keyword>
<organism evidence="3 4">
    <name type="scientific">Armillaria novae-zelandiae</name>
    <dbReference type="NCBI Taxonomy" id="153914"/>
    <lineage>
        <taxon>Eukaryota</taxon>
        <taxon>Fungi</taxon>
        <taxon>Dikarya</taxon>
        <taxon>Basidiomycota</taxon>
        <taxon>Agaricomycotina</taxon>
        <taxon>Agaricomycetes</taxon>
        <taxon>Agaricomycetidae</taxon>
        <taxon>Agaricales</taxon>
        <taxon>Marasmiineae</taxon>
        <taxon>Physalacriaceae</taxon>
        <taxon>Armillaria</taxon>
    </lineage>
</organism>
<gene>
    <name evidence="3" type="ORF">IW261DRAFT_1604995</name>
</gene>
<dbReference type="InterPro" id="IPR001810">
    <property type="entry name" value="F-box_dom"/>
</dbReference>
<name>A0AA39UMF2_9AGAR</name>
<evidence type="ECO:0000313" key="3">
    <source>
        <dbReference type="EMBL" id="KAK0484785.1"/>
    </source>
</evidence>
<protein>
    <recommendedName>
        <fullName evidence="2">F-box domain-containing protein</fullName>
    </recommendedName>
</protein>
<comment type="caution">
    <text evidence="3">The sequence shown here is derived from an EMBL/GenBank/DDBJ whole genome shotgun (WGS) entry which is preliminary data.</text>
</comment>
<feature type="compositionally biased region" description="Low complexity" evidence="1">
    <location>
        <begin position="33"/>
        <end position="47"/>
    </location>
</feature>
<dbReference type="EMBL" id="JAUEPR010000005">
    <property type="protein sequence ID" value="KAK0484785.1"/>
    <property type="molecule type" value="Genomic_DNA"/>
</dbReference>